<name>A0A5D2HJX8_GOSDA</name>
<evidence type="ECO:0000313" key="2">
    <source>
        <dbReference type="Proteomes" id="UP000323506"/>
    </source>
</evidence>
<dbReference type="EMBL" id="CM017688">
    <property type="protein sequence ID" value="TYH30523.1"/>
    <property type="molecule type" value="Genomic_DNA"/>
</dbReference>
<accession>A0A5D2HJX8</accession>
<organism evidence="1 2">
    <name type="scientific">Gossypium darwinii</name>
    <name type="common">Darwin's cotton</name>
    <name type="synonym">Gossypium barbadense var. darwinii</name>
    <dbReference type="NCBI Taxonomy" id="34276"/>
    <lineage>
        <taxon>Eukaryota</taxon>
        <taxon>Viridiplantae</taxon>
        <taxon>Streptophyta</taxon>
        <taxon>Embryophyta</taxon>
        <taxon>Tracheophyta</taxon>
        <taxon>Spermatophyta</taxon>
        <taxon>Magnoliopsida</taxon>
        <taxon>eudicotyledons</taxon>
        <taxon>Gunneridae</taxon>
        <taxon>Pentapetalae</taxon>
        <taxon>rosids</taxon>
        <taxon>malvids</taxon>
        <taxon>Malvales</taxon>
        <taxon>Malvaceae</taxon>
        <taxon>Malvoideae</taxon>
        <taxon>Gossypium</taxon>
    </lineage>
</organism>
<sequence>MTEGTVPPMWTSELKAHAVFVAKFEDCFFGMLLLVTKRRRGCFFIIFEGNFGLLAILT</sequence>
<reference evidence="1 2" key="1">
    <citation type="submission" date="2019-06" db="EMBL/GenBank/DDBJ databases">
        <title>WGS assembly of Gossypium darwinii.</title>
        <authorList>
            <person name="Chen Z.J."/>
            <person name="Sreedasyam A."/>
            <person name="Ando A."/>
            <person name="Song Q."/>
            <person name="De L."/>
            <person name="Hulse-Kemp A."/>
            <person name="Ding M."/>
            <person name="Ye W."/>
            <person name="Kirkbride R."/>
            <person name="Jenkins J."/>
            <person name="Plott C."/>
            <person name="Lovell J."/>
            <person name="Lin Y.-M."/>
            <person name="Vaughn R."/>
            <person name="Liu B."/>
            <person name="Li W."/>
            <person name="Simpson S."/>
            <person name="Scheffler B."/>
            <person name="Saski C."/>
            <person name="Grover C."/>
            <person name="Hu G."/>
            <person name="Conover J."/>
            <person name="Carlson J."/>
            <person name="Shu S."/>
            <person name="Boston L."/>
            <person name="Williams M."/>
            <person name="Peterson D."/>
            <person name="Mcgee K."/>
            <person name="Jones D."/>
            <person name="Wendel J."/>
            <person name="Stelly D."/>
            <person name="Grimwood J."/>
            <person name="Schmutz J."/>
        </authorList>
    </citation>
    <scope>NUCLEOTIDE SEQUENCE [LARGE SCALE GENOMIC DNA]</scope>
    <source>
        <strain evidence="1">1808015.09</strain>
    </source>
</reference>
<protein>
    <submittedName>
        <fullName evidence="1">Uncharacterized protein</fullName>
    </submittedName>
</protein>
<proteinExistence type="predicted"/>
<keyword evidence="2" id="KW-1185">Reference proteome</keyword>
<evidence type="ECO:0000313" key="1">
    <source>
        <dbReference type="EMBL" id="TYH30523.1"/>
    </source>
</evidence>
<gene>
    <name evidence="1" type="ORF">ES288_A01G102000v1</name>
</gene>
<dbReference type="Proteomes" id="UP000323506">
    <property type="component" value="Chromosome A01"/>
</dbReference>
<dbReference type="AlphaFoldDB" id="A0A5D2HJX8"/>